<evidence type="ECO:0000313" key="2">
    <source>
        <dbReference type="EMBL" id="NYD89815.1"/>
    </source>
</evidence>
<sequence length="84" mass="8484">MNLLLLLSALLSALTGGTSAMRTPAAAHAVASAAAMVEARAIPARVASRPPQALPSLDVVASGVVTAAPAVAPTEPLYARRRRE</sequence>
<evidence type="ECO:0000256" key="1">
    <source>
        <dbReference type="SAM" id="SignalP"/>
    </source>
</evidence>
<evidence type="ECO:0000313" key="3">
    <source>
        <dbReference type="Proteomes" id="UP000517753"/>
    </source>
</evidence>
<protein>
    <submittedName>
        <fullName evidence="2">Uncharacterized protein</fullName>
    </submittedName>
</protein>
<gene>
    <name evidence="2" type="ORF">HD841_001595</name>
</gene>
<comment type="caution">
    <text evidence="2">The sequence shown here is derived from an EMBL/GenBank/DDBJ whole genome shotgun (WGS) entry which is preliminary data.</text>
</comment>
<accession>A0A7Y9FM32</accession>
<organism evidence="2 3">
    <name type="scientific">Sphingomonas melonis</name>
    <dbReference type="NCBI Taxonomy" id="152682"/>
    <lineage>
        <taxon>Bacteria</taxon>
        <taxon>Pseudomonadati</taxon>
        <taxon>Pseudomonadota</taxon>
        <taxon>Alphaproteobacteria</taxon>
        <taxon>Sphingomonadales</taxon>
        <taxon>Sphingomonadaceae</taxon>
        <taxon>Sphingomonas</taxon>
    </lineage>
</organism>
<dbReference type="Proteomes" id="UP000517753">
    <property type="component" value="Unassembled WGS sequence"/>
</dbReference>
<proteinExistence type="predicted"/>
<dbReference type="AlphaFoldDB" id="A0A7Y9FM32"/>
<dbReference type="RefSeq" id="WP_179508326.1">
    <property type="nucleotide sequence ID" value="NZ_JACCBY010000002.1"/>
</dbReference>
<feature type="signal peptide" evidence="1">
    <location>
        <begin position="1"/>
        <end position="20"/>
    </location>
</feature>
<name>A0A7Y9FM32_9SPHN</name>
<keyword evidence="3" id="KW-1185">Reference proteome</keyword>
<dbReference type="EMBL" id="JACCBY010000002">
    <property type="protein sequence ID" value="NYD89815.1"/>
    <property type="molecule type" value="Genomic_DNA"/>
</dbReference>
<keyword evidence="1" id="KW-0732">Signal</keyword>
<reference evidence="2 3" key="1">
    <citation type="submission" date="2020-08" db="EMBL/GenBank/DDBJ databases">
        <title>The Agave Microbiome: Exploring the role of microbial communities in plant adaptations to desert environments.</title>
        <authorList>
            <person name="Partida-Martinez L.P."/>
        </authorList>
    </citation>
    <scope>NUCLEOTIDE SEQUENCE [LARGE SCALE GENOMIC DNA]</scope>
    <source>
        <strain evidence="2 3">AS2.3</strain>
    </source>
</reference>
<feature type="chain" id="PRO_5031225209" evidence="1">
    <location>
        <begin position="21"/>
        <end position="84"/>
    </location>
</feature>